<organism evidence="2">
    <name type="scientific">uncultured bacterium HF130_01F24</name>
    <dbReference type="NCBI Taxonomy" id="710814"/>
    <lineage>
        <taxon>Bacteria</taxon>
        <taxon>environmental samples</taxon>
    </lineage>
</organism>
<name>E0XPK2_9BACT</name>
<evidence type="ECO:0000313" key="2">
    <source>
        <dbReference type="EMBL" id="ADI16343.1"/>
    </source>
</evidence>
<dbReference type="InterPro" id="IPR036869">
    <property type="entry name" value="J_dom_sf"/>
</dbReference>
<dbReference type="SMART" id="SM00271">
    <property type="entry name" value="DnaJ"/>
    <property type="match status" value="1"/>
</dbReference>
<dbReference type="CDD" id="cd06257">
    <property type="entry name" value="DnaJ"/>
    <property type="match status" value="1"/>
</dbReference>
<dbReference type="Gene3D" id="1.10.3680.10">
    <property type="entry name" value="TerB-like"/>
    <property type="match status" value="1"/>
</dbReference>
<dbReference type="InterPro" id="IPR001623">
    <property type="entry name" value="DnaJ_domain"/>
</dbReference>
<dbReference type="InterPro" id="IPR007791">
    <property type="entry name" value="DjlA_N"/>
</dbReference>
<dbReference type="EMBL" id="GU474835">
    <property type="protein sequence ID" value="ADI16343.1"/>
    <property type="molecule type" value="Genomic_DNA"/>
</dbReference>
<accession>E0XPK2</accession>
<dbReference type="PROSITE" id="PS50076">
    <property type="entry name" value="DNAJ_2"/>
    <property type="match status" value="1"/>
</dbReference>
<protein>
    <submittedName>
        <fullName evidence="2">DnaJ-domain-containing proteins 1</fullName>
    </submittedName>
</protein>
<evidence type="ECO:0000259" key="1">
    <source>
        <dbReference type="PROSITE" id="PS50076"/>
    </source>
</evidence>
<dbReference type="InterPro" id="IPR029024">
    <property type="entry name" value="TerB-like"/>
</dbReference>
<sequence length="192" mass="21946">MDGRVTSNEIKYASSIMALLGLSNNERKRAIAYFEQGKKRHSEPTEFVEELAYLIGKGSSLAKLFLQIQCRHALVKGGLRLKEKVLLRDLAEILGFQKSQLTSICRELAVELEKKTDNCCILQKRAYLILQLEPEVEDSEIKKAYLRMMSKYHPDKVVSENLTEESLKELHNKAMEIRAAYEALCGVRKLRA</sequence>
<dbReference type="Pfam" id="PF05099">
    <property type="entry name" value="TerB"/>
    <property type="match status" value="1"/>
</dbReference>
<feature type="domain" description="J" evidence="1">
    <location>
        <begin position="125"/>
        <end position="192"/>
    </location>
</feature>
<proteinExistence type="predicted"/>
<dbReference type="PRINTS" id="PR00625">
    <property type="entry name" value="JDOMAIN"/>
</dbReference>
<dbReference type="Gene3D" id="1.10.287.110">
    <property type="entry name" value="DnaJ domain"/>
    <property type="match status" value="1"/>
</dbReference>
<dbReference type="SUPFAM" id="SSF46565">
    <property type="entry name" value="Chaperone J-domain"/>
    <property type="match status" value="1"/>
</dbReference>
<dbReference type="AlphaFoldDB" id="E0XPK2"/>
<reference evidence="2" key="1">
    <citation type="journal article" date="2011" name="Environ. Microbiol.">
        <title>Time-series analyses of Monterey Bay coastal microbial picoplankton using a 'genome proxy' microarray.</title>
        <authorList>
            <person name="Rich V.I."/>
            <person name="Pham V.D."/>
            <person name="Eppley J."/>
            <person name="Shi Y."/>
            <person name="DeLong E.F."/>
        </authorList>
    </citation>
    <scope>NUCLEOTIDE SEQUENCE</scope>
</reference>
<dbReference type="Pfam" id="PF00226">
    <property type="entry name" value="DnaJ"/>
    <property type="match status" value="1"/>
</dbReference>